<reference evidence="2" key="1">
    <citation type="journal article" date="2019" name="Int. J. Syst. Evol. Microbiol.">
        <title>The Global Catalogue of Microorganisms (GCM) 10K type strain sequencing project: providing services to taxonomists for standard genome sequencing and annotation.</title>
        <authorList>
            <consortium name="The Broad Institute Genomics Platform"/>
            <consortium name="The Broad Institute Genome Sequencing Center for Infectious Disease"/>
            <person name="Wu L."/>
            <person name="Ma J."/>
        </authorList>
    </citation>
    <scope>NUCLEOTIDE SEQUENCE [LARGE SCALE GENOMIC DNA]</scope>
    <source>
        <strain evidence="2">JCM 4358</strain>
    </source>
</reference>
<evidence type="ECO:0000313" key="1">
    <source>
        <dbReference type="EMBL" id="GAA2400964.1"/>
    </source>
</evidence>
<name>A0ABP5VEF3_9ACTN</name>
<protein>
    <submittedName>
        <fullName evidence="1">Uncharacterized protein</fullName>
    </submittedName>
</protein>
<dbReference type="RefSeq" id="WP_086852206.1">
    <property type="nucleotide sequence ID" value="NZ_BAAASE010000004.1"/>
</dbReference>
<keyword evidence="2" id="KW-1185">Reference proteome</keyword>
<gene>
    <name evidence="1" type="ORF">GCM10010255_37830</name>
</gene>
<organism evidence="1 2">
    <name type="scientific">Streptomyces coeruleofuscus</name>
    <dbReference type="NCBI Taxonomy" id="66879"/>
    <lineage>
        <taxon>Bacteria</taxon>
        <taxon>Bacillati</taxon>
        <taxon>Actinomycetota</taxon>
        <taxon>Actinomycetes</taxon>
        <taxon>Kitasatosporales</taxon>
        <taxon>Streptomycetaceae</taxon>
        <taxon>Streptomyces</taxon>
    </lineage>
</organism>
<sequence>MDYDGWNRTLVEHFFAIREAATPVYLSVDDALLANLLTSRTKVAVAIPAAADDFRAAIRSVVFGRDPFGGIASRARQWQRNGAVGTPPFIAVLAATVLAASRMHRSEGSVVGRFSYYGPLRELLGLHEGSGMPDGYDVIIPTLWERLKWWLTEHERGRRGLPSAIPHPTQVNIGWSLSQAVLVGSDRVQVGLFLSAIGAQPGDVVPEAELLARFQEWVRLNRPSPRIKRALASPEMRPILASILQQELTHYDGLPRDAAGLPCVPLSLTTDTGGFPYGIAARIPSHLRLESLSLNGDVIRVPSGAEWLPLTPPNQELTPGSALELAADTATLMLPARDLYVLQANDLVGKWTSVTTAEIGVPHRVLVKNACAAQAEAVMLACGSDALRQPRRVQVPPGWTLFSGYTPTRSAAAHGVVGPLAPLHQQLARLSGGLRIDGGRQTFLLGYAPDLVLPATPNDHPCTVTINGVPLPPISGAATDTITIRLADLVQSAGEHQIEVGNRKLTFTLVERYRESVALPLLALPPRSDKLATIPSRIQNTASPSARAPWLPPGHLSGSFFGSYERAPLPSTSLLRLGGSIYALGANRLAAQLVPEAPAWMAPMDLVPHAVDIEPLLSALPFQALWLLQVTSSRNARVWRAPVVQTGTYGAPSGSWKFLSQADWRRLTSGDITTAAVACAQDWTDYTSGK</sequence>
<dbReference type="Proteomes" id="UP001499986">
    <property type="component" value="Unassembled WGS sequence"/>
</dbReference>
<comment type="caution">
    <text evidence="1">The sequence shown here is derived from an EMBL/GenBank/DDBJ whole genome shotgun (WGS) entry which is preliminary data.</text>
</comment>
<dbReference type="EMBL" id="BAAASE010000004">
    <property type="protein sequence ID" value="GAA2400964.1"/>
    <property type="molecule type" value="Genomic_DNA"/>
</dbReference>
<accession>A0ABP5VEF3</accession>
<evidence type="ECO:0000313" key="2">
    <source>
        <dbReference type="Proteomes" id="UP001499986"/>
    </source>
</evidence>
<proteinExistence type="predicted"/>